<comment type="caution">
    <text evidence="3">The sequence shown here is derived from an EMBL/GenBank/DDBJ whole genome shotgun (WGS) entry which is preliminary data.</text>
</comment>
<dbReference type="PANTHER" id="PTHR43428">
    <property type="entry name" value="ARSENATE REDUCTASE"/>
    <property type="match status" value="1"/>
</dbReference>
<reference evidence="3 4" key="1">
    <citation type="submission" date="2020-07" db="EMBL/GenBank/DDBJ databases">
        <title>Sequencing the genomes of 1000 actinobacteria strains.</title>
        <authorList>
            <person name="Klenk H.-P."/>
        </authorList>
    </citation>
    <scope>NUCLEOTIDE SEQUENCE [LARGE SCALE GENOMIC DNA]</scope>
    <source>
        <strain evidence="3 4">DSM 18248</strain>
    </source>
</reference>
<evidence type="ECO:0000313" key="4">
    <source>
        <dbReference type="Proteomes" id="UP000537326"/>
    </source>
</evidence>
<dbReference type="InterPro" id="IPR036196">
    <property type="entry name" value="Ptyr_pPase_sf"/>
</dbReference>
<evidence type="ECO:0000313" key="3">
    <source>
        <dbReference type="EMBL" id="NYI09514.1"/>
    </source>
</evidence>
<dbReference type="RefSeq" id="WP_343045526.1">
    <property type="nucleotide sequence ID" value="NZ_BAAAPP010000012.1"/>
</dbReference>
<dbReference type="InterPro" id="IPR036388">
    <property type="entry name" value="WH-like_DNA-bd_sf"/>
</dbReference>
<dbReference type="SMART" id="SM00347">
    <property type="entry name" value="HTH_MARR"/>
    <property type="match status" value="1"/>
</dbReference>
<dbReference type="PANTHER" id="PTHR43428:SF1">
    <property type="entry name" value="ARSENATE REDUCTASE"/>
    <property type="match status" value="1"/>
</dbReference>
<proteinExistence type="predicted"/>
<feature type="domain" description="HTH arsR-type" evidence="2">
    <location>
        <begin position="1"/>
        <end position="93"/>
    </location>
</feature>
<dbReference type="GO" id="GO:0046685">
    <property type="term" value="P:response to arsenic-containing substance"/>
    <property type="evidence" value="ECO:0007669"/>
    <property type="project" value="UniProtKB-KW"/>
</dbReference>
<accession>A0A7Y9YEB6</accession>
<keyword evidence="4" id="KW-1185">Reference proteome</keyword>
<sequence>MTELETRAARHAALADVTRLAVVDMLALQDASPREIAERLGLGSNLLAHHLAVLERAGLVERRRSEADRRRSYVRLVDEALPQESVTSPAWAGAGDLVFVCTGNSARSQLAAAIWNSHRGEGVPVARSAGTHPAARVDPRAVGVAVRRGLQLAERPVALDPADLEGGALVVTVCDAAHEELVAGAATGALPGSLHWSVPDPVPLEGDAFDAAADEIERRIHRLRPLGAPA</sequence>
<dbReference type="Gene3D" id="1.10.10.10">
    <property type="entry name" value="Winged helix-like DNA-binding domain superfamily/Winged helix DNA-binding domain"/>
    <property type="match status" value="1"/>
</dbReference>
<dbReference type="PROSITE" id="PS50987">
    <property type="entry name" value="HTH_ARSR_2"/>
    <property type="match status" value="1"/>
</dbReference>
<dbReference type="GO" id="GO:0003700">
    <property type="term" value="F:DNA-binding transcription factor activity"/>
    <property type="evidence" value="ECO:0007669"/>
    <property type="project" value="InterPro"/>
</dbReference>
<dbReference type="InterPro" id="IPR023485">
    <property type="entry name" value="Ptyr_pPase"/>
</dbReference>
<name>A0A7Y9YEB6_9ACTN</name>
<dbReference type="EMBL" id="JACBZI010000001">
    <property type="protein sequence ID" value="NYI09514.1"/>
    <property type="molecule type" value="Genomic_DNA"/>
</dbReference>
<gene>
    <name evidence="3" type="ORF">BKA05_001029</name>
</gene>
<dbReference type="InterPro" id="IPR000835">
    <property type="entry name" value="HTH_MarR-typ"/>
</dbReference>
<dbReference type="SUPFAM" id="SSF52788">
    <property type="entry name" value="Phosphotyrosine protein phosphatases I"/>
    <property type="match status" value="1"/>
</dbReference>
<dbReference type="CDD" id="cd00090">
    <property type="entry name" value="HTH_ARSR"/>
    <property type="match status" value="1"/>
</dbReference>
<organism evidence="3 4">
    <name type="scientific">Nocardioides marinus</name>
    <dbReference type="NCBI Taxonomy" id="374514"/>
    <lineage>
        <taxon>Bacteria</taxon>
        <taxon>Bacillati</taxon>
        <taxon>Actinomycetota</taxon>
        <taxon>Actinomycetes</taxon>
        <taxon>Propionibacteriales</taxon>
        <taxon>Nocardioidaceae</taxon>
        <taxon>Nocardioides</taxon>
    </lineage>
</organism>
<dbReference type="InterPro" id="IPR001845">
    <property type="entry name" value="HTH_ArsR_DNA-bd_dom"/>
</dbReference>
<dbReference type="SMART" id="SM00418">
    <property type="entry name" value="HTH_ARSR"/>
    <property type="match status" value="1"/>
</dbReference>
<dbReference type="Proteomes" id="UP000537326">
    <property type="component" value="Unassembled WGS sequence"/>
</dbReference>
<dbReference type="SMART" id="SM00226">
    <property type="entry name" value="LMWPc"/>
    <property type="match status" value="1"/>
</dbReference>
<keyword evidence="1" id="KW-0059">Arsenical resistance</keyword>
<dbReference type="Gene3D" id="3.40.50.2300">
    <property type="match status" value="1"/>
</dbReference>
<dbReference type="Pfam" id="PF01451">
    <property type="entry name" value="LMWPc"/>
    <property type="match status" value="1"/>
</dbReference>
<dbReference type="SUPFAM" id="SSF46785">
    <property type="entry name" value="Winged helix' DNA-binding domain"/>
    <property type="match status" value="1"/>
</dbReference>
<protein>
    <submittedName>
        <fullName evidence="3">Protein-tyrosine-phosphatase</fullName>
    </submittedName>
</protein>
<evidence type="ECO:0000256" key="1">
    <source>
        <dbReference type="ARBA" id="ARBA00022849"/>
    </source>
</evidence>
<dbReference type="InterPro" id="IPR011991">
    <property type="entry name" value="ArsR-like_HTH"/>
</dbReference>
<evidence type="ECO:0000259" key="2">
    <source>
        <dbReference type="PROSITE" id="PS50987"/>
    </source>
</evidence>
<dbReference type="InterPro" id="IPR036390">
    <property type="entry name" value="WH_DNA-bd_sf"/>
</dbReference>
<dbReference type="Pfam" id="PF01022">
    <property type="entry name" value="HTH_5"/>
    <property type="match status" value="1"/>
</dbReference>
<dbReference type="AlphaFoldDB" id="A0A7Y9YEB6"/>